<dbReference type="GO" id="GO:0005886">
    <property type="term" value="C:plasma membrane"/>
    <property type="evidence" value="ECO:0007669"/>
    <property type="project" value="TreeGrafter"/>
</dbReference>
<dbReference type="PANTHER" id="PTHR32309:SF13">
    <property type="entry name" value="FERRIC ENTEROBACTIN TRANSPORT PROTEIN FEPE"/>
    <property type="match status" value="1"/>
</dbReference>
<keyword evidence="1" id="KW-1133">Transmembrane helix</keyword>
<dbReference type="EMBL" id="MQWB01000001">
    <property type="protein sequence ID" value="OZC01550.1"/>
    <property type="molecule type" value="Genomic_DNA"/>
</dbReference>
<evidence type="ECO:0008006" key="4">
    <source>
        <dbReference type="Google" id="ProtNLM"/>
    </source>
</evidence>
<dbReference type="PANTHER" id="PTHR32309">
    <property type="entry name" value="TYROSINE-PROTEIN KINASE"/>
    <property type="match status" value="1"/>
</dbReference>
<evidence type="ECO:0000313" key="3">
    <source>
        <dbReference type="Proteomes" id="UP000216446"/>
    </source>
</evidence>
<protein>
    <recommendedName>
        <fullName evidence="4">Polysaccharide chain length determinant N-terminal domain-containing protein</fullName>
    </recommendedName>
</protein>
<evidence type="ECO:0000313" key="2">
    <source>
        <dbReference type="EMBL" id="OZC01550.1"/>
    </source>
</evidence>
<feature type="transmembrane region" description="Helical" evidence="1">
    <location>
        <begin position="468"/>
        <end position="491"/>
    </location>
</feature>
<comment type="caution">
    <text evidence="2">The sequence shown here is derived from an EMBL/GenBank/DDBJ whole genome shotgun (WGS) entry which is preliminary data.</text>
</comment>
<proteinExistence type="predicted"/>
<dbReference type="InterPro" id="IPR050445">
    <property type="entry name" value="Bact_polysacc_biosynth/exp"/>
</dbReference>
<dbReference type="InterPro" id="IPR027417">
    <property type="entry name" value="P-loop_NTPase"/>
</dbReference>
<organism evidence="2 3">
    <name type="scientific">Rubricoccus marinus</name>
    <dbReference type="NCBI Taxonomy" id="716817"/>
    <lineage>
        <taxon>Bacteria</taxon>
        <taxon>Pseudomonadati</taxon>
        <taxon>Rhodothermota</taxon>
        <taxon>Rhodothermia</taxon>
        <taxon>Rhodothermales</taxon>
        <taxon>Rubricoccaceae</taxon>
        <taxon>Rubricoccus</taxon>
    </lineage>
</organism>
<dbReference type="RefSeq" id="WP_094545167.1">
    <property type="nucleotide sequence ID" value="NZ_MQWB01000001.1"/>
</dbReference>
<reference evidence="2 3" key="1">
    <citation type="submission" date="2016-11" db="EMBL/GenBank/DDBJ databases">
        <title>Study of marine rhodopsin-containing bacteria.</title>
        <authorList>
            <person name="Yoshizawa S."/>
            <person name="Kumagai Y."/>
            <person name="Kogure K."/>
        </authorList>
    </citation>
    <scope>NUCLEOTIDE SEQUENCE [LARGE SCALE GENOMIC DNA]</scope>
    <source>
        <strain evidence="2 3">SG-29</strain>
    </source>
</reference>
<dbReference type="AlphaFoldDB" id="A0A259TV29"/>
<dbReference type="Gene3D" id="3.40.50.300">
    <property type="entry name" value="P-loop containing nucleotide triphosphate hydrolases"/>
    <property type="match status" value="1"/>
</dbReference>
<name>A0A259TV29_9BACT</name>
<evidence type="ECO:0000256" key="1">
    <source>
        <dbReference type="SAM" id="Phobius"/>
    </source>
</evidence>
<dbReference type="InParanoid" id="A0A259TV29"/>
<dbReference type="SUPFAM" id="SSF52540">
    <property type="entry name" value="P-loop containing nucleoside triphosphate hydrolases"/>
    <property type="match status" value="1"/>
</dbReference>
<sequence>MSLLQFLRLLGRHAALLVLVPLAMAAAAFWATRDLPREYAASATLYTGFVSGYSIDSENGARADYLTTQTAFDNLIQLIKSRRAVEHVALTLLAMEASGELRLEDYDAQEATGLVRTVAARGGRASTEATYTRFAAQKNEIESPVYAALYVDPSPFNVSTLQGAIQANRVGNSDMVEVRYNAPDATLAQVTLQILLDQVVTEFREMKTRETSDIVAFFEEETAVANQSLRSAVSGMRDFGVRNRIINYYEQTKYVASQKEQLDHEVQQEQMALAASEGALRDTERRLSEREAVLIQSESVAEQRRALSAATARLARAEAIAIPAAPGEKAPASGAADTATVDSLRAELDSAVRGLHRLTHSEQGVSRSTLTGAWLEHATTVTEGRARLAVLRQRRDEYQRVYDVFAPLGSTLNSLEREVDIAEGTYMEMLQSLNLARMRQKSLEQSANLDVVAAPERPARPLSSKRPLLVAVAFMAGLVLCVGSLLGVEILDQSMRTPERAAEVSGLPLAGAYPVAPATETLLKPLDAQFLRNVALALRERDAQEPQLVVVASGQSGEGAGFVAARLAERFAARGRSVRYLAPHAEGGATAYEVSDAFPETETPDELASGVPGNTASGAEITILELPPVLDAPLPLGLLAHADVTLLAARASRSWSTADAHTAEALERASGHAPHLVLTGAQPMRLEGLVGDLPRKRSGVRRLAKRLARFEFSR</sequence>
<dbReference type="GO" id="GO:0004713">
    <property type="term" value="F:protein tyrosine kinase activity"/>
    <property type="evidence" value="ECO:0007669"/>
    <property type="project" value="TreeGrafter"/>
</dbReference>
<keyword evidence="3" id="KW-1185">Reference proteome</keyword>
<dbReference type="Proteomes" id="UP000216446">
    <property type="component" value="Unassembled WGS sequence"/>
</dbReference>
<keyword evidence="1" id="KW-0812">Transmembrane</keyword>
<dbReference type="OrthoDB" id="781284at2"/>
<accession>A0A259TV29</accession>
<gene>
    <name evidence="2" type="ORF">BSZ36_00255</name>
</gene>
<keyword evidence="1" id="KW-0472">Membrane</keyword>